<dbReference type="STRING" id="655353.SAMN04488056_11092"/>
<evidence type="ECO:0000256" key="5">
    <source>
        <dbReference type="ARBA" id="ARBA00023136"/>
    </source>
</evidence>
<feature type="transmembrane region" description="Helical" evidence="6">
    <location>
        <begin position="239"/>
        <end position="259"/>
    </location>
</feature>
<feature type="transmembrane region" description="Helical" evidence="6">
    <location>
        <begin position="7"/>
        <end position="24"/>
    </location>
</feature>
<dbReference type="GO" id="GO:0016020">
    <property type="term" value="C:membrane"/>
    <property type="evidence" value="ECO:0007669"/>
    <property type="project" value="UniProtKB-SubCell"/>
</dbReference>
<feature type="domain" description="EamA" evidence="7">
    <location>
        <begin position="5"/>
        <end position="138"/>
    </location>
</feature>
<feature type="transmembrane region" description="Helical" evidence="6">
    <location>
        <begin position="265"/>
        <end position="283"/>
    </location>
</feature>
<organism evidence="8 9">
    <name type="scientific">Cohaesibacter marisflavi</name>
    <dbReference type="NCBI Taxonomy" id="655353"/>
    <lineage>
        <taxon>Bacteria</taxon>
        <taxon>Pseudomonadati</taxon>
        <taxon>Pseudomonadota</taxon>
        <taxon>Alphaproteobacteria</taxon>
        <taxon>Hyphomicrobiales</taxon>
        <taxon>Cohaesibacteraceae</taxon>
    </lineage>
</organism>
<keyword evidence="3 6" id="KW-0812">Transmembrane</keyword>
<comment type="similarity">
    <text evidence="2">Belongs to the drug/metabolite transporter (DMT) superfamily. 10 TMS drug/metabolite exporter (DME) (TC 2.A.7.3) family.</text>
</comment>
<feature type="transmembrane region" description="Helical" evidence="6">
    <location>
        <begin position="98"/>
        <end position="115"/>
    </location>
</feature>
<feature type="transmembrane region" description="Helical" evidence="6">
    <location>
        <begin position="209"/>
        <end position="227"/>
    </location>
</feature>
<comment type="subcellular location">
    <subcellularLocation>
        <location evidence="1">Membrane</location>
        <topology evidence="1">Multi-pass membrane protein</topology>
    </subcellularLocation>
</comment>
<feature type="transmembrane region" description="Helical" evidence="6">
    <location>
        <begin position="183"/>
        <end position="203"/>
    </location>
</feature>
<dbReference type="PANTHER" id="PTHR22911:SF6">
    <property type="entry name" value="SOLUTE CARRIER FAMILY 35 MEMBER G1"/>
    <property type="match status" value="1"/>
</dbReference>
<dbReference type="InterPro" id="IPR037185">
    <property type="entry name" value="EmrE-like"/>
</dbReference>
<keyword evidence="5 6" id="KW-0472">Membrane</keyword>
<accession>A0A1I5J072</accession>
<feature type="domain" description="EamA" evidence="7">
    <location>
        <begin position="152"/>
        <end position="282"/>
    </location>
</feature>
<gene>
    <name evidence="8" type="ORF">SAMN04488056_11092</name>
</gene>
<evidence type="ECO:0000256" key="6">
    <source>
        <dbReference type="SAM" id="Phobius"/>
    </source>
</evidence>
<dbReference type="RefSeq" id="WP_090074283.1">
    <property type="nucleotide sequence ID" value="NZ_FOVR01000010.1"/>
</dbReference>
<reference evidence="8 9" key="1">
    <citation type="submission" date="2016-10" db="EMBL/GenBank/DDBJ databases">
        <authorList>
            <person name="de Groot N.N."/>
        </authorList>
    </citation>
    <scope>NUCLEOTIDE SEQUENCE [LARGE SCALE GENOMIC DNA]</scope>
    <source>
        <strain evidence="8 9">CGMCC 1.9157</strain>
    </source>
</reference>
<dbReference type="Pfam" id="PF00892">
    <property type="entry name" value="EamA"/>
    <property type="match status" value="2"/>
</dbReference>
<evidence type="ECO:0000256" key="1">
    <source>
        <dbReference type="ARBA" id="ARBA00004141"/>
    </source>
</evidence>
<keyword evidence="9" id="KW-1185">Reference proteome</keyword>
<dbReference type="Proteomes" id="UP000199236">
    <property type="component" value="Unassembled WGS sequence"/>
</dbReference>
<dbReference type="EMBL" id="FOVR01000010">
    <property type="protein sequence ID" value="SFO65836.1"/>
    <property type="molecule type" value="Genomic_DNA"/>
</dbReference>
<feature type="transmembrane region" description="Helical" evidence="6">
    <location>
        <begin position="36"/>
        <end position="54"/>
    </location>
</feature>
<evidence type="ECO:0000256" key="4">
    <source>
        <dbReference type="ARBA" id="ARBA00022989"/>
    </source>
</evidence>
<proteinExistence type="inferred from homology"/>
<dbReference type="SUPFAM" id="SSF103481">
    <property type="entry name" value="Multidrug resistance efflux transporter EmrE"/>
    <property type="match status" value="2"/>
</dbReference>
<feature type="transmembrane region" description="Helical" evidence="6">
    <location>
        <begin position="122"/>
        <end position="139"/>
    </location>
</feature>
<evidence type="ECO:0000256" key="3">
    <source>
        <dbReference type="ARBA" id="ARBA00022692"/>
    </source>
</evidence>
<dbReference type="OrthoDB" id="8478503at2"/>
<feature type="transmembrane region" description="Helical" evidence="6">
    <location>
        <begin position="75"/>
        <end position="92"/>
    </location>
</feature>
<dbReference type="InterPro" id="IPR000620">
    <property type="entry name" value="EamA_dom"/>
</dbReference>
<name>A0A1I5J072_9HYPH</name>
<dbReference type="PANTHER" id="PTHR22911">
    <property type="entry name" value="ACYL-MALONYL CONDENSING ENZYME-RELATED"/>
    <property type="match status" value="1"/>
</dbReference>
<feature type="transmembrane region" description="Helical" evidence="6">
    <location>
        <begin position="151"/>
        <end position="171"/>
    </location>
</feature>
<keyword evidence="4 6" id="KW-1133">Transmembrane helix</keyword>
<protein>
    <submittedName>
        <fullName evidence="8">Permease of the drug/metabolite transporter (DMT) superfamily</fullName>
    </submittedName>
</protein>
<evidence type="ECO:0000313" key="9">
    <source>
        <dbReference type="Proteomes" id="UP000199236"/>
    </source>
</evidence>
<evidence type="ECO:0000259" key="7">
    <source>
        <dbReference type="Pfam" id="PF00892"/>
    </source>
</evidence>
<dbReference type="AlphaFoldDB" id="A0A1I5J072"/>
<evidence type="ECO:0000256" key="2">
    <source>
        <dbReference type="ARBA" id="ARBA00009853"/>
    </source>
</evidence>
<evidence type="ECO:0000313" key="8">
    <source>
        <dbReference type="EMBL" id="SFO65836.1"/>
    </source>
</evidence>
<sequence length="301" mass="32802">MNALYGIGLKIASTMFFAVMLAMIKYTSTSMPIGEVIFARCFFALPPLLLVTAWQSDWRDCIRTKNPWAHVRRSAVGTTSMFCWFTSVSLLPLPEATAISFLNPLMIVAMAALFLKEVVKAYRWTAVGISLIGVLIILSPRLSGSTGDVGLLGAILCLSSTVLTGLAGILIRQMTKTENNSAIIFYFFVTASCFSLITIYWGWVIPDLRTFGLMVLAGVFGGLGQILMTKSYSVAEASLVAPFDYVNVVWNVVIGIVIFGEYPSHAVVIGGGIVVLAGMFVVYRERQLGVSRKAERQAKPL</sequence>